<comment type="caution">
    <text evidence="1">The sequence shown here is derived from an EMBL/GenBank/DDBJ whole genome shotgun (WGS) entry which is preliminary data.</text>
</comment>
<evidence type="ECO:0000313" key="2">
    <source>
        <dbReference type="Proteomes" id="UP001147653"/>
    </source>
</evidence>
<proteinExistence type="predicted"/>
<accession>A0A9X3NEX8</accession>
<gene>
    <name evidence="1" type="ORF">OJ997_21140</name>
</gene>
<dbReference type="AlphaFoldDB" id="A0A9X3NEX8"/>
<sequence>MDTALPGPEREVLALLAESGLGYDGIAELLGVTRLDVATLAATARLRLARATPVPEACRAQLPHLASRIDDERIDQPAHPDGCASCAAALAAMRAADAAYRADRPPLMPDAVRHRLNGLSY</sequence>
<keyword evidence="2" id="KW-1185">Reference proteome</keyword>
<organism evidence="1 2">
    <name type="scientific">Solirubrobacter phytolaccae</name>
    <dbReference type="NCBI Taxonomy" id="1404360"/>
    <lineage>
        <taxon>Bacteria</taxon>
        <taxon>Bacillati</taxon>
        <taxon>Actinomycetota</taxon>
        <taxon>Thermoleophilia</taxon>
        <taxon>Solirubrobacterales</taxon>
        <taxon>Solirubrobacteraceae</taxon>
        <taxon>Solirubrobacter</taxon>
    </lineage>
</organism>
<name>A0A9X3NEX8_9ACTN</name>
<dbReference type="InterPro" id="IPR036388">
    <property type="entry name" value="WH-like_DNA-bd_sf"/>
</dbReference>
<reference evidence="1" key="1">
    <citation type="submission" date="2022-10" db="EMBL/GenBank/DDBJ databases">
        <title>The WGS of Solirubrobacter phytolaccae KCTC 29190.</title>
        <authorList>
            <person name="Jiang Z."/>
        </authorList>
    </citation>
    <scope>NUCLEOTIDE SEQUENCE</scope>
    <source>
        <strain evidence="1">KCTC 29190</strain>
    </source>
</reference>
<dbReference type="RefSeq" id="WP_270027214.1">
    <property type="nucleotide sequence ID" value="NZ_JAPDDP010000042.1"/>
</dbReference>
<protein>
    <submittedName>
        <fullName evidence="1">Uncharacterized protein</fullName>
    </submittedName>
</protein>
<dbReference type="Gene3D" id="1.10.10.10">
    <property type="entry name" value="Winged helix-like DNA-binding domain superfamily/Winged helix DNA-binding domain"/>
    <property type="match status" value="1"/>
</dbReference>
<dbReference type="InterPro" id="IPR013324">
    <property type="entry name" value="RNA_pol_sigma_r3/r4-like"/>
</dbReference>
<dbReference type="Proteomes" id="UP001147653">
    <property type="component" value="Unassembled WGS sequence"/>
</dbReference>
<dbReference type="SUPFAM" id="SSF88659">
    <property type="entry name" value="Sigma3 and sigma4 domains of RNA polymerase sigma factors"/>
    <property type="match status" value="1"/>
</dbReference>
<evidence type="ECO:0000313" key="1">
    <source>
        <dbReference type="EMBL" id="MDA0182831.1"/>
    </source>
</evidence>
<dbReference type="EMBL" id="JAPDDP010000042">
    <property type="protein sequence ID" value="MDA0182831.1"/>
    <property type="molecule type" value="Genomic_DNA"/>
</dbReference>